<organism evidence="2 3">
    <name type="scientific">Candidatus Komeilibacteria bacterium RIFOXYC1_FULL_37_11</name>
    <dbReference type="NCBI Taxonomy" id="1798555"/>
    <lineage>
        <taxon>Bacteria</taxon>
        <taxon>Candidatus Komeiliibacteriota</taxon>
    </lineage>
</organism>
<evidence type="ECO:0000259" key="1">
    <source>
        <dbReference type="PROSITE" id="PS50003"/>
    </source>
</evidence>
<dbReference type="EMBL" id="MHKQ01000018">
    <property type="protein sequence ID" value="OGY93738.1"/>
    <property type="molecule type" value="Genomic_DNA"/>
</dbReference>
<evidence type="ECO:0000313" key="3">
    <source>
        <dbReference type="Proteomes" id="UP000177626"/>
    </source>
</evidence>
<dbReference type="PANTHER" id="PTHR11707:SF28">
    <property type="entry name" value="60 KDA LYSOPHOSPHOLIPASE"/>
    <property type="match status" value="1"/>
</dbReference>
<accession>A0A1G2BXC5</accession>
<feature type="domain" description="PH" evidence="1">
    <location>
        <begin position="1"/>
        <end position="46"/>
    </location>
</feature>
<gene>
    <name evidence="2" type="ORF">A2406_04195</name>
</gene>
<dbReference type="InterPro" id="IPR006034">
    <property type="entry name" value="Asparaginase/glutaminase-like"/>
</dbReference>
<dbReference type="GO" id="GO:0004067">
    <property type="term" value="F:asparaginase activity"/>
    <property type="evidence" value="ECO:0007669"/>
    <property type="project" value="TreeGrafter"/>
</dbReference>
<evidence type="ECO:0000313" key="2">
    <source>
        <dbReference type="EMBL" id="OGY93738.1"/>
    </source>
</evidence>
<dbReference type="Gene3D" id="3.40.50.1170">
    <property type="entry name" value="L-asparaginase, N-terminal domain"/>
    <property type="match status" value="1"/>
</dbReference>
<dbReference type="InterPro" id="IPR036152">
    <property type="entry name" value="Asp/glu_Ase-like_sf"/>
</dbReference>
<dbReference type="Pfam" id="PF00710">
    <property type="entry name" value="Asparaginase"/>
    <property type="match status" value="1"/>
</dbReference>
<dbReference type="PROSITE" id="PS50003">
    <property type="entry name" value="PH_DOMAIN"/>
    <property type="match status" value="1"/>
</dbReference>
<dbReference type="AlphaFoldDB" id="A0A1G2BXC5"/>
<dbReference type="SUPFAM" id="SSF53774">
    <property type="entry name" value="Glutaminase/Asparaginase"/>
    <property type="match status" value="1"/>
</dbReference>
<dbReference type="InterPro" id="IPR001849">
    <property type="entry name" value="PH_domain"/>
</dbReference>
<dbReference type="Proteomes" id="UP000177626">
    <property type="component" value="Unassembled WGS sequence"/>
</dbReference>
<reference evidence="2 3" key="1">
    <citation type="journal article" date="2016" name="Nat. Commun.">
        <title>Thousands of microbial genomes shed light on interconnected biogeochemical processes in an aquifer system.</title>
        <authorList>
            <person name="Anantharaman K."/>
            <person name="Brown C.T."/>
            <person name="Hug L.A."/>
            <person name="Sharon I."/>
            <person name="Castelle C.J."/>
            <person name="Probst A.J."/>
            <person name="Thomas B.C."/>
            <person name="Singh A."/>
            <person name="Wilkins M.J."/>
            <person name="Karaoz U."/>
            <person name="Brodie E.L."/>
            <person name="Williams K.H."/>
            <person name="Hubbard S.S."/>
            <person name="Banfield J.F."/>
        </authorList>
    </citation>
    <scope>NUCLEOTIDE SEQUENCE [LARGE SCALE GENOMIC DNA]</scope>
</reference>
<dbReference type="InterPro" id="IPR037152">
    <property type="entry name" value="L-asparaginase_N_sf"/>
</dbReference>
<name>A0A1G2BXC5_9BACT</name>
<proteinExistence type="predicted"/>
<protein>
    <recommendedName>
        <fullName evidence="1">PH domain-containing protein</fullName>
    </recommendedName>
</protein>
<dbReference type="SMART" id="SM00870">
    <property type="entry name" value="Asparaginase"/>
    <property type="match status" value="1"/>
</dbReference>
<dbReference type="PIRSF" id="PIRSF001220">
    <property type="entry name" value="L-ASNase_gatD"/>
    <property type="match status" value="1"/>
</dbReference>
<dbReference type="InterPro" id="IPR027474">
    <property type="entry name" value="L-asparaginase_N"/>
</dbReference>
<comment type="caution">
    <text evidence="2">The sequence shown here is derived from an EMBL/GenBank/DDBJ whole genome shotgun (WGS) entry which is preliminary data.</text>
</comment>
<dbReference type="PANTHER" id="PTHR11707">
    <property type="entry name" value="L-ASPARAGINASE"/>
    <property type="match status" value="1"/>
</dbReference>
<sequence>MAKNNKKIFLILAGGTGILNERGYLLSVQSKDDIEDWLAQMPELNILADIEPIFVSGEDDILGSDIWHKIVAVISDKATEADGFVVVSKIDQLINTSLALTFTLQNLKQTIVLTSSQVSGTSFIDKKEIIGGLKNKYGGLGLRSNIINAIQIAGQPLPFPAIIFGTRLIPATKAIMDLSNNTNIFSSIDNDYWGKVDFGINVKSNLSYSKQKTKIYTDRLADILILEDIPGVPWSFDKKALATYRGIFITINPYQPLEKSKQEQIAKWKLPTILYNYQLTSPVKGAVNISHCTKNTAIIKAMWALSSKVKDNKFEDLMARNILGEFLE</sequence>
<dbReference type="PIRSF" id="PIRSF500176">
    <property type="entry name" value="L_ASNase"/>
    <property type="match status" value="1"/>
</dbReference>